<accession>A0A495K2Y1</accession>
<evidence type="ECO:0000256" key="11">
    <source>
        <dbReference type="ARBA" id="ARBA00033284"/>
    </source>
</evidence>
<evidence type="ECO:0000256" key="15">
    <source>
        <dbReference type="PIRSR" id="PIRSR006337-1"/>
    </source>
</evidence>
<dbReference type="InterPro" id="IPR012768">
    <property type="entry name" value="Trehalose_TreZ"/>
</dbReference>
<feature type="region of interest" description="Disordered" evidence="18">
    <location>
        <begin position="59"/>
        <end position="78"/>
    </location>
</feature>
<evidence type="ECO:0000256" key="7">
    <source>
        <dbReference type="ARBA" id="ARBA00022801"/>
    </source>
</evidence>
<comment type="pathway">
    <text evidence="2 14">Glycan biosynthesis; trehalose biosynthesis.</text>
</comment>
<dbReference type="UniPathway" id="UPA00299"/>
<evidence type="ECO:0000256" key="10">
    <source>
        <dbReference type="ARBA" id="ARBA00032057"/>
    </source>
</evidence>
<name>A0A495K2Y1_WILMA</name>
<organism evidence="20 21">
    <name type="scientific">Williamsia marianensis</name>
    <dbReference type="NCBI Taxonomy" id="85044"/>
    <lineage>
        <taxon>Bacteria</taxon>
        <taxon>Bacillati</taxon>
        <taxon>Actinomycetota</taxon>
        <taxon>Actinomycetes</taxon>
        <taxon>Mycobacteriales</taxon>
        <taxon>Nocardiaceae</taxon>
        <taxon>Williamsia</taxon>
    </lineage>
</organism>
<dbReference type="PANTHER" id="PTHR43651">
    <property type="entry name" value="1,4-ALPHA-GLUCAN-BRANCHING ENZYME"/>
    <property type="match status" value="1"/>
</dbReference>
<dbReference type="SUPFAM" id="SSF51445">
    <property type="entry name" value="(Trans)glycosidases"/>
    <property type="match status" value="1"/>
</dbReference>
<dbReference type="EC" id="3.2.1.141" evidence="4 13"/>
<dbReference type="AlphaFoldDB" id="A0A495K2Y1"/>
<evidence type="ECO:0000256" key="18">
    <source>
        <dbReference type="SAM" id="MobiDB-lite"/>
    </source>
</evidence>
<feature type="site" description="Transition state stabilizer" evidence="17">
    <location>
        <position position="385"/>
    </location>
</feature>
<keyword evidence="8" id="KW-0119">Carbohydrate metabolism</keyword>
<dbReference type="GO" id="GO:0005737">
    <property type="term" value="C:cytoplasm"/>
    <property type="evidence" value="ECO:0007669"/>
    <property type="project" value="UniProtKB-SubCell"/>
</dbReference>
<dbReference type="InterPro" id="IPR014756">
    <property type="entry name" value="Ig_E-set"/>
</dbReference>
<evidence type="ECO:0000259" key="19">
    <source>
        <dbReference type="SMART" id="SM00642"/>
    </source>
</evidence>
<dbReference type="InterPro" id="IPR013783">
    <property type="entry name" value="Ig-like_fold"/>
</dbReference>
<feature type="binding site" evidence="16">
    <location>
        <begin position="384"/>
        <end position="389"/>
    </location>
    <ligand>
        <name>substrate</name>
    </ligand>
</feature>
<dbReference type="PANTHER" id="PTHR43651:SF11">
    <property type="entry name" value="MALTO-OLIGOSYLTREHALOSE TREHALOHYDROLASE"/>
    <property type="match status" value="1"/>
</dbReference>
<comment type="similarity">
    <text evidence="3 14">Belongs to the glycosyl hydrolase 13 family.</text>
</comment>
<evidence type="ECO:0000256" key="6">
    <source>
        <dbReference type="ARBA" id="ARBA00022490"/>
    </source>
</evidence>
<dbReference type="Gene3D" id="2.60.40.10">
    <property type="entry name" value="Immunoglobulins"/>
    <property type="match status" value="1"/>
</dbReference>
<dbReference type="Pfam" id="PF00128">
    <property type="entry name" value="Alpha-amylase"/>
    <property type="match status" value="1"/>
</dbReference>
<proteinExistence type="inferred from homology"/>
<dbReference type="GO" id="GO:0005992">
    <property type="term" value="P:trehalose biosynthetic process"/>
    <property type="evidence" value="ECO:0007669"/>
    <property type="project" value="UniProtKB-UniRule"/>
</dbReference>
<feature type="domain" description="Glycosyl hydrolase family 13 catalytic" evidence="19">
    <location>
        <begin position="84"/>
        <end position="452"/>
    </location>
</feature>
<dbReference type="NCBIfam" id="TIGR02402">
    <property type="entry name" value="trehalose_TreZ"/>
    <property type="match status" value="1"/>
</dbReference>
<dbReference type="InterPro" id="IPR044901">
    <property type="entry name" value="Trehalose_TreZ_E-set_sf"/>
</dbReference>
<dbReference type="GO" id="GO:0033942">
    <property type="term" value="F:4-alpha-D-(1-&gt;4)-alpha-D-glucanotrehalose trehalohydrolase activity"/>
    <property type="evidence" value="ECO:0007669"/>
    <property type="project" value="UniProtKB-EC"/>
</dbReference>
<keyword evidence="6" id="KW-0963">Cytoplasm</keyword>
<dbReference type="CDD" id="cd11325">
    <property type="entry name" value="AmyAc_GTHase"/>
    <property type="match status" value="1"/>
</dbReference>
<comment type="catalytic activity">
    <reaction evidence="12 14">
        <text>hydrolysis of (1-&gt;4)-alpha-D-glucosidic linkage in 4-alpha-D-[(1-&gt;4)-alpha-D-glucanosyl]n trehalose to yield trehalose and (1-&gt;4)-alpha-D-glucan.</text>
        <dbReference type="EC" id="3.2.1.141"/>
    </reaction>
</comment>
<comment type="subcellular location">
    <subcellularLocation>
        <location evidence="1 15">Cytoplasm</location>
    </subcellularLocation>
</comment>
<evidence type="ECO:0000256" key="1">
    <source>
        <dbReference type="ARBA" id="ARBA00004496"/>
    </source>
</evidence>
<feature type="active site" description="Proton donor" evidence="15">
    <location>
        <position position="289"/>
    </location>
</feature>
<dbReference type="PIRSF" id="PIRSF006337">
    <property type="entry name" value="Trehalose_TreZ"/>
    <property type="match status" value="1"/>
</dbReference>
<dbReference type="Gene3D" id="3.20.20.80">
    <property type="entry name" value="Glycosidases"/>
    <property type="match status" value="1"/>
</dbReference>
<evidence type="ECO:0000256" key="3">
    <source>
        <dbReference type="ARBA" id="ARBA00008061"/>
    </source>
</evidence>
<evidence type="ECO:0000256" key="14">
    <source>
        <dbReference type="PIRNR" id="PIRNR006337"/>
    </source>
</evidence>
<evidence type="ECO:0000256" key="9">
    <source>
        <dbReference type="ARBA" id="ARBA00023295"/>
    </source>
</evidence>
<evidence type="ECO:0000256" key="5">
    <source>
        <dbReference type="ARBA" id="ARBA00015938"/>
    </source>
</evidence>
<dbReference type="CDD" id="cd02853">
    <property type="entry name" value="E_set_MTHase_like_N"/>
    <property type="match status" value="1"/>
</dbReference>
<evidence type="ECO:0000256" key="16">
    <source>
        <dbReference type="PIRSR" id="PIRSR006337-2"/>
    </source>
</evidence>
<dbReference type="SMART" id="SM00642">
    <property type="entry name" value="Aamy"/>
    <property type="match status" value="1"/>
</dbReference>
<feature type="binding site" evidence="16">
    <location>
        <begin position="314"/>
        <end position="318"/>
    </location>
    <ligand>
        <name>substrate</name>
    </ligand>
</feature>
<evidence type="ECO:0000256" key="8">
    <source>
        <dbReference type="ARBA" id="ARBA00023277"/>
    </source>
</evidence>
<dbReference type="Gene3D" id="1.10.10.760">
    <property type="entry name" value="E-set domains of sugar-utilizing enzymes"/>
    <property type="match status" value="1"/>
</dbReference>
<dbReference type="SUPFAM" id="SSF81296">
    <property type="entry name" value="E set domains"/>
    <property type="match status" value="1"/>
</dbReference>
<sequence length="589" mass="65002">MDSTYGLEVTSLPVWAPTAQQMRVTIDGDIHSMRETGDGWWESPVPALPGARYGYLIDDSTDPLPDPRSPRQPDGVHGLSQVHEIDPEIWSDSDWQGRPVAGAVIYELHVGTFTPDGTLDSAIAKLDHLVDIGVDFVELMPVNTFNGTHNWGYDGVGWYAVQETYGGPDALARFVNACHLRGLGVIIDAVYNHLGPSGNYLPNYGPYLTEGATSWGQSVNLDEADSDEVREFILGSALRWLEVFHVDGLRLDAVHALVDRTALHLLEEMQMRTDALSHRVGRPLSLIAESDLNDPKLITSRTDGGYGLAAQWSDDGHHAIHTTVSGERQGYYADFGSLECLSKVLREGFFHALTYSSFRRRRHGRPINHQRVVTTSLVVYTCNHDQIGNRALGDRPSHYLDPGQLAIKAALVLTSPFTPMLFMGEEWAASTPFQFFTSHPEPELGEATANGRKAEFAEHGWDAADVPDPQDPETFSRSKLNWDELAEQPHAALLGFYRDLITLRKSQLEYSDDDFDSVAIDFDDSNTWFAMHRGALSTIVTLTEAPAEPPFSGTVLLAFENGASDGIEPGRNVTSPTLAGHSVLIIRRD</sequence>
<evidence type="ECO:0000256" key="17">
    <source>
        <dbReference type="PIRSR" id="PIRSR006337-3"/>
    </source>
</evidence>
<evidence type="ECO:0000256" key="4">
    <source>
        <dbReference type="ARBA" id="ARBA00012268"/>
    </source>
</evidence>
<gene>
    <name evidence="20" type="ORF">DFJ75_1877</name>
</gene>
<keyword evidence="7 14" id="KW-0378">Hydrolase</keyword>
<dbReference type="InterPro" id="IPR006047">
    <property type="entry name" value="GH13_cat_dom"/>
</dbReference>
<feature type="binding site" evidence="16">
    <location>
        <begin position="250"/>
        <end position="255"/>
    </location>
    <ligand>
        <name>substrate</name>
    </ligand>
</feature>
<evidence type="ECO:0000256" key="12">
    <source>
        <dbReference type="ARBA" id="ARBA00034013"/>
    </source>
</evidence>
<evidence type="ECO:0000313" key="20">
    <source>
        <dbReference type="EMBL" id="RKR95068.1"/>
    </source>
</evidence>
<comment type="caution">
    <text evidence="20">The sequence shown here is derived from an EMBL/GenBank/DDBJ whole genome shotgun (WGS) entry which is preliminary data.</text>
</comment>
<protein>
    <recommendedName>
        <fullName evidence="5 13">Malto-oligosyltrehalose trehalohydrolase</fullName>
        <shortName evidence="14">MTHase</shortName>
        <ecNumber evidence="4 13">3.2.1.141</ecNumber>
    </recommendedName>
    <alternativeName>
        <fullName evidence="11 14">4-alpha-D-((1-&gt;4)-alpha-D-glucano)trehalose trehalohydrolase</fullName>
    </alternativeName>
    <alternativeName>
        <fullName evidence="10 14">Maltooligosyl trehalose trehalohydrolase</fullName>
    </alternativeName>
</protein>
<dbReference type="EMBL" id="RBKV01000001">
    <property type="protein sequence ID" value="RKR95068.1"/>
    <property type="molecule type" value="Genomic_DNA"/>
</dbReference>
<evidence type="ECO:0000256" key="2">
    <source>
        <dbReference type="ARBA" id="ARBA00005199"/>
    </source>
</evidence>
<reference evidence="20 21" key="1">
    <citation type="submission" date="2018-10" db="EMBL/GenBank/DDBJ databases">
        <title>Sequencing the genomes of 1000 actinobacteria strains.</title>
        <authorList>
            <person name="Klenk H.-P."/>
        </authorList>
    </citation>
    <scope>NUCLEOTIDE SEQUENCE [LARGE SCALE GENOMIC DNA]</scope>
    <source>
        <strain evidence="20 21">DSM 44343</strain>
    </source>
</reference>
<feature type="active site" description="Nucleophile" evidence="15">
    <location>
        <position position="252"/>
    </location>
</feature>
<keyword evidence="9 14" id="KW-0326">Glycosidase</keyword>
<evidence type="ECO:0000313" key="21">
    <source>
        <dbReference type="Proteomes" id="UP000274762"/>
    </source>
</evidence>
<dbReference type="InterPro" id="IPR017853">
    <property type="entry name" value="GH"/>
</dbReference>
<evidence type="ECO:0000256" key="13">
    <source>
        <dbReference type="NCBIfam" id="TIGR02402"/>
    </source>
</evidence>
<dbReference type="Proteomes" id="UP000274762">
    <property type="component" value="Unassembled WGS sequence"/>
</dbReference>